<gene>
    <name evidence="1" type="ordered locus">SM11_pC0103</name>
</gene>
<protein>
    <recommendedName>
        <fullName evidence="3">Plastocyanin-like domain-containing protein</fullName>
    </recommendedName>
</protein>
<dbReference type="EMBL" id="CP001831">
    <property type="protein sequence ID" value="AEH81176.1"/>
    <property type="molecule type" value="Genomic_DNA"/>
</dbReference>
<organism evidence="1 2">
    <name type="scientific">Sinorhizobium meliloti (strain SM11)</name>
    <dbReference type="NCBI Taxonomy" id="707241"/>
    <lineage>
        <taxon>Bacteria</taxon>
        <taxon>Pseudomonadati</taxon>
        <taxon>Pseudomonadota</taxon>
        <taxon>Alphaproteobacteria</taxon>
        <taxon>Hyphomicrobiales</taxon>
        <taxon>Rhizobiaceae</taxon>
        <taxon>Sinorhizobium/Ensifer group</taxon>
        <taxon>Sinorhizobium</taxon>
    </lineage>
</organism>
<proteinExistence type="predicted"/>
<dbReference type="HOGENOM" id="CLU_3383814_0_0_5"/>
<evidence type="ECO:0000313" key="2">
    <source>
        <dbReference type="Proteomes" id="UP000009045"/>
    </source>
</evidence>
<dbReference type="InterPro" id="IPR008972">
    <property type="entry name" value="Cupredoxin"/>
</dbReference>
<name>F7XB73_SINMM</name>
<evidence type="ECO:0000313" key="1">
    <source>
        <dbReference type="EMBL" id="AEH81176.1"/>
    </source>
</evidence>
<accession>F7XB73</accession>
<reference evidence="1 2" key="1">
    <citation type="journal article" date="2011" name="J. Biotechnol.">
        <title>The complete genome sequence of the dominant Sinorhizobium meliloti field isolate SM11 extends the S. meliloti pan-genome.</title>
        <authorList>
            <person name="Schneiker-Bekel S."/>
            <person name="Wibberg D."/>
            <person name="Bekel T."/>
            <person name="Blom J."/>
            <person name="Linke B."/>
            <person name="Neuweger H."/>
            <person name="Stiens M."/>
            <person name="Vorholter F.J."/>
            <person name="Weidner S."/>
            <person name="Goesmann A."/>
            <person name="Puhler A."/>
            <person name="Schluter A."/>
        </authorList>
    </citation>
    <scope>NUCLEOTIDE SEQUENCE [LARGE SCALE GENOMIC DNA]</scope>
    <source>
        <strain evidence="1 2">SM11</strain>
        <plasmid evidence="2">pSmeSM11c</plasmid>
    </source>
</reference>
<geneLocation type="plasmid" evidence="1 2">
    <name>pSmeSM11c</name>
</geneLocation>
<dbReference type="AlphaFoldDB" id="F7XB73"/>
<keyword evidence="1" id="KW-0614">Plasmid</keyword>
<evidence type="ECO:0008006" key="3">
    <source>
        <dbReference type="Google" id="ProtNLM"/>
    </source>
</evidence>
<dbReference type="Gene3D" id="2.60.40.420">
    <property type="entry name" value="Cupredoxins - blue copper proteins"/>
    <property type="match status" value="1"/>
</dbReference>
<sequence>MHCHILDHEDQVMMQNVRITLPDGHGGTVTGHR</sequence>
<dbReference type="KEGG" id="smx:SM11_pC0103"/>
<dbReference type="Proteomes" id="UP000009045">
    <property type="component" value="Plasmid pSmeSM11c"/>
</dbReference>